<dbReference type="SUPFAM" id="SSF88723">
    <property type="entry name" value="PIN domain-like"/>
    <property type="match status" value="1"/>
</dbReference>
<reference evidence="3" key="1">
    <citation type="journal article" date="2020" name="Fungal Divers.">
        <title>Resolving the Mortierellaceae phylogeny through synthesis of multi-gene phylogenetics and phylogenomics.</title>
        <authorList>
            <person name="Vandepol N."/>
            <person name="Liber J."/>
            <person name="Desiro A."/>
            <person name="Na H."/>
            <person name="Kennedy M."/>
            <person name="Barry K."/>
            <person name="Grigoriev I.V."/>
            <person name="Miller A.N."/>
            <person name="O'Donnell K."/>
            <person name="Stajich J.E."/>
            <person name="Bonito G."/>
        </authorList>
    </citation>
    <scope>NUCLEOTIDE SEQUENCE</scope>
    <source>
        <strain evidence="3">MES-2147</strain>
    </source>
</reference>
<dbReference type="PANTHER" id="PTHR11081">
    <property type="entry name" value="FLAP ENDONUCLEASE FAMILY MEMBER"/>
    <property type="match status" value="1"/>
</dbReference>
<comment type="caution">
    <text evidence="3">The sequence shown here is derived from an EMBL/GenBank/DDBJ whole genome shotgun (WGS) entry which is preliminary data.</text>
</comment>
<accession>A0A9P6M7V4</accession>
<dbReference type="Gene3D" id="3.40.50.1010">
    <property type="entry name" value="5'-nuclease"/>
    <property type="match status" value="1"/>
</dbReference>
<dbReference type="EMBL" id="JAAAHW010004978">
    <property type="protein sequence ID" value="KAF9970467.1"/>
    <property type="molecule type" value="Genomic_DNA"/>
</dbReference>
<gene>
    <name evidence="3" type="ORF">BGZ65_011098</name>
</gene>
<proteinExistence type="predicted"/>
<evidence type="ECO:0000313" key="3">
    <source>
        <dbReference type="EMBL" id="KAF9970467.1"/>
    </source>
</evidence>
<feature type="region of interest" description="Disordered" evidence="2">
    <location>
        <begin position="306"/>
        <end position="330"/>
    </location>
</feature>
<dbReference type="InterPro" id="IPR029060">
    <property type="entry name" value="PIN-like_dom_sf"/>
</dbReference>
<sequence length="372" mass="41311">MGQTGWWSIVKAAGYEPPVYDMSLLSDALVEVDLMSTFYSAVIARVLEKKRDGKTAREAGVILAHILASVFPPDQTILHVDGIASREKAEEHARRATKVKDALESLETIVESIEARSNNGKKVSRAKWEASESEIKRSFRMTEDDKSQLVEGLRTRFQTCRCARREDVVPPGFPVHITRRVVVTSDSDFLAYGGIHQILRPLPHSRNYGLYCLNDILQAFGFSSPHQLVALACVSANDYGKNVPGFGIKTNAKLVKGISLDKDVENMVQSYITTIQERTDETVDFLQFLNRFRIFHLRTDSVIDSGKSHVVGPPPTQVPSTPMSEDQAPELGPLSRTLHVELSSLDPFLAQGFDPSLAQGFDPLSLRALMQD</sequence>
<feature type="coiled-coil region" evidence="1">
    <location>
        <begin position="86"/>
        <end position="116"/>
    </location>
</feature>
<dbReference type="InterPro" id="IPR006084">
    <property type="entry name" value="XPG/Rad2"/>
</dbReference>
<dbReference type="AlphaFoldDB" id="A0A9P6M7V4"/>
<name>A0A9P6M7V4_9FUNG</name>
<evidence type="ECO:0000313" key="4">
    <source>
        <dbReference type="Proteomes" id="UP000749646"/>
    </source>
</evidence>
<keyword evidence="1" id="KW-0175">Coiled coil</keyword>
<organism evidence="3 4">
    <name type="scientific">Modicella reniformis</name>
    <dbReference type="NCBI Taxonomy" id="1440133"/>
    <lineage>
        <taxon>Eukaryota</taxon>
        <taxon>Fungi</taxon>
        <taxon>Fungi incertae sedis</taxon>
        <taxon>Mucoromycota</taxon>
        <taxon>Mortierellomycotina</taxon>
        <taxon>Mortierellomycetes</taxon>
        <taxon>Mortierellales</taxon>
        <taxon>Mortierellaceae</taxon>
        <taxon>Modicella</taxon>
    </lineage>
</organism>
<evidence type="ECO:0000256" key="1">
    <source>
        <dbReference type="SAM" id="Coils"/>
    </source>
</evidence>
<evidence type="ECO:0000256" key="2">
    <source>
        <dbReference type="SAM" id="MobiDB-lite"/>
    </source>
</evidence>
<keyword evidence="4" id="KW-1185">Reference proteome</keyword>
<dbReference type="OrthoDB" id="2449149at2759"/>
<dbReference type="Proteomes" id="UP000749646">
    <property type="component" value="Unassembled WGS sequence"/>
</dbReference>
<protein>
    <submittedName>
        <fullName evidence="3">Uncharacterized protein</fullName>
    </submittedName>
</protein>